<accession>G8JRZ8</accession>
<dbReference type="Proteomes" id="UP000006790">
    <property type="component" value="Chromosome 3"/>
</dbReference>
<reference evidence="2" key="1">
    <citation type="journal article" date="2012" name="G3 (Bethesda)">
        <title>Pichia sorbitophila, an interspecies yeast hybrid reveals early steps of genome resolution following polyploidization.</title>
        <authorList>
            <person name="Leh Louis V."/>
            <person name="Despons L."/>
            <person name="Friedrich A."/>
            <person name="Martin T."/>
            <person name="Durrens P."/>
            <person name="Casaregola S."/>
            <person name="Neuveglise C."/>
            <person name="Fairhead C."/>
            <person name="Marck C."/>
            <person name="Cruz J.A."/>
            <person name="Straub M.L."/>
            <person name="Kugler V."/>
            <person name="Sacerdot C."/>
            <person name="Uzunov Z."/>
            <person name="Thierry A."/>
            <person name="Weiss S."/>
            <person name="Bleykasten C."/>
            <person name="De Montigny J."/>
            <person name="Jacques N."/>
            <person name="Jung P."/>
            <person name="Lemaire M."/>
            <person name="Mallet S."/>
            <person name="Morel G."/>
            <person name="Richard G.F."/>
            <person name="Sarkar A."/>
            <person name="Savel G."/>
            <person name="Schacherer J."/>
            <person name="Seret M.L."/>
            <person name="Talla E."/>
            <person name="Samson G."/>
            <person name="Jubin C."/>
            <person name="Poulain J."/>
            <person name="Vacherie B."/>
            <person name="Barbe V."/>
            <person name="Pelletier E."/>
            <person name="Sherman D.J."/>
            <person name="Westhof E."/>
            <person name="Weissenbach J."/>
            <person name="Baret P.V."/>
            <person name="Wincker P."/>
            <person name="Gaillardin C."/>
            <person name="Dujon B."/>
            <person name="Souciet J.L."/>
        </authorList>
    </citation>
    <scope>NUCLEOTIDE SEQUENCE [LARGE SCALE GENOMIC DNA]</scope>
    <source>
        <strain evidence="2">CBS 270.75 / DBVPG 7215 / KCTC 17166 / NRRL Y-17582</strain>
    </source>
</reference>
<protein>
    <submittedName>
        <fullName evidence="1">Uncharacterized protein</fullName>
    </submittedName>
</protein>
<name>G8JRZ8_ERECY</name>
<dbReference type="InParanoid" id="G8JRZ8"/>
<dbReference type="OrthoDB" id="10315564at2759"/>
<proteinExistence type="predicted"/>
<dbReference type="HOGENOM" id="CLU_1434439_0_0_1"/>
<dbReference type="RefSeq" id="XP_003645734.1">
    <property type="nucleotide sequence ID" value="XM_003645686.1"/>
</dbReference>
<keyword evidence="2" id="KW-1185">Reference proteome</keyword>
<sequence length="189" mass="22057">MKQCVTHFELAEFQSETHRCKEDSRNRIIKSRNRTKSHVGSKYAKLLFELYDLFDFQHCLDSMGRTGMKTESELLESAEYQQQDSKCEHITPLTESDYSGDIKSDDSDENGVYMPPLDTFEVWNCENLLGIPPPLHVCMPSISNEIQRRDCHDLCDKSCYRLNTSEQIEIDKSRFLLLHDLIFGDVYEE</sequence>
<dbReference type="KEGG" id="erc:Ecym_3431"/>
<dbReference type="AlphaFoldDB" id="G8JRZ8"/>
<gene>
    <name evidence="1" type="ordered locus">Ecym_3431</name>
</gene>
<organism evidence="1 2">
    <name type="scientific">Eremothecium cymbalariae (strain CBS 270.75 / DBVPG 7215 / KCTC 17166 / NRRL Y-17582)</name>
    <name type="common">Yeast</name>
    <dbReference type="NCBI Taxonomy" id="931890"/>
    <lineage>
        <taxon>Eukaryota</taxon>
        <taxon>Fungi</taxon>
        <taxon>Dikarya</taxon>
        <taxon>Ascomycota</taxon>
        <taxon>Saccharomycotina</taxon>
        <taxon>Saccharomycetes</taxon>
        <taxon>Saccharomycetales</taxon>
        <taxon>Saccharomycetaceae</taxon>
        <taxon>Eremothecium</taxon>
    </lineage>
</organism>
<evidence type="ECO:0000313" key="1">
    <source>
        <dbReference type="EMBL" id="AET38917.1"/>
    </source>
</evidence>
<dbReference type="GeneID" id="11469008"/>
<evidence type="ECO:0000313" key="2">
    <source>
        <dbReference type="Proteomes" id="UP000006790"/>
    </source>
</evidence>
<dbReference type="EMBL" id="CP002499">
    <property type="protein sequence ID" value="AET38917.1"/>
    <property type="molecule type" value="Genomic_DNA"/>
</dbReference>